<dbReference type="Proteomes" id="UP000054350">
    <property type="component" value="Unassembled WGS sequence"/>
</dbReference>
<keyword evidence="2" id="KW-1185">Reference proteome</keyword>
<accession>A0A0L0TBF9</accession>
<evidence type="ECO:0000313" key="1">
    <source>
        <dbReference type="EMBL" id="KNE72133.1"/>
    </source>
</evidence>
<sequence>MDAENMCAMAEFAKIPEAQAAISACLVGGGVVVQGRAVSVHPATTNELKRFLGLMGLGKRQQ</sequence>
<protein>
    <submittedName>
        <fullName evidence="1">Uncharacterized protein</fullName>
    </submittedName>
</protein>
<dbReference type="AlphaFoldDB" id="A0A0L0TBF9"/>
<reference evidence="2" key="2">
    <citation type="submission" date="2009-11" db="EMBL/GenBank/DDBJ databases">
        <title>The Genome Sequence of Allomyces macrogynus strain ATCC 38327.</title>
        <authorList>
            <consortium name="The Broad Institute Genome Sequencing Platform"/>
            <person name="Russ C."/>
            <person name="Cuomo C."/>
            <person name="Shea T."/>
            <person name="Young S.K."/>
            <person name="Zeng Q."/>
            <person name="Koehrsen M."/>
            <person name="Haas B."/>
            <person name="Borodovsky M."/>
            <person name="Guigo R."/>
            <person name="Alvarado L."/>
            <person name="Berlin A."/>
            <person name="Borenstein D."/>
            <person name="Chen Z."/>
            <person name="Engels R."/>
            <person name="Freedman E."/>
            <person name="Gellesch M."/>
            <person name="Goldberg J."/>
            <person name="Griggs A."/>
            <person name="Gujja S."/>
            <person name="Heiman D."/>
            <person name="Hepburn T."/>
            <person name="Howarth C."/>
            <person name="Jen D."/>
            <person name="Larson L."/>
            <person name="Lewis B."/>
            <person name="Mehta T."/>
            <person name="Park D."/>
            <person name="Pearson M."/>
            <person name="Roberts A."/>
            <person name="Saif S."/>
            <person name="Shenoy N."/>
            <person name="Sisk P."/>
            <person name="Stolte C."/>
            <person name="Sykes S."/>
            <person name="Walk T."/>
            <person name="White J."/>
            <person name="Yandava C."/>
            <person name="Burger G."/>
            <person name="Gray M.W."/>
            <person name="Holland P.W.H."/>
            <person name="King N."/>
            <person name="Lang F.B.F."/>
            <person name="Roger A.J."/>
            <person name="Ruiz-Trillo I."/>
            <person name="Lander E."/>
            <person name="Nusbaum C."/>
        </authorList>
    </citation>
    <scope>NUCLEOTIDE SEQUENCE [LARGE SCALE GENOMIC DNA]</scope>
    <source>
        <strain evidence="2">ATCC 38327</strain>
    </source>
</reference>
<name>A0A0L0TBF9_ALLM3</name>
<organism evidence="1 2">
    <name type="scientific">Allomyces macrogynus (strain ATCC 38327)</name>
    <name type="common">Allomyces javanicus var. macrogynus</name>
    <dbReference type="NCBI Taxonomy" id="578462"/>
    <lineage>
        <taxon>Eukaryota</taxon>
        <taxon>Fungi</taxon>
        <taxon>Fungi incertae sedis</taxon>
        <taxon>Blastocladiomycota</taxon>
        <taxon>Blastocladiomycetes</taxon>
        <taxon>Blastocladiales</taxon>
        <taxon>Blastocladiaceae</taxon>
        <taxon>Allomyces</taxon>
    </lineage>
</organism>
<reference evidence="1 2" key="1">
    <citation type="submission" date="2009-11" db="EMBL/GenBank/DDBJ databases">
        <title>Annotation of Allomyces macrogynus ATCC 38327.</title>
        <authorList>
            <consortium name="The Broad Institute Genome Sequencing Platform"/>
            <person name="Russ C."/>
            <person name="Cuomo C."/>
            <person name="Burger G."/>
            <person name="Gray M.W."/>
            <person name="Holland P.W.H."/>
            <person name="King N."/>
            <person name="Lang F.B.F."/>
            <person name="Roger A.J."/>
            <person name="Ruiz-Trillo I."/>
            <person name="Young S.K."/>
            <person name="Zeng Q."/>
            <person name="Gargeya S."/>
            <person name="Fitzgerald M."/>
            <person name="Haas B."/>
            <person name="Abouelleil A."/>
            <person name="Alvarado L."/>
            <person name="Arachchi H.M."/>
            <person name="Berlin A."/>
            <person name="Chapman S.B."/>
            <person name="Gearin G."/>
            <person name="Goldberg J."/>
            <person name="Griggs A."/>
            <person name="Gujja S."/>
            <person name="Hansen M."/>
            <person name="Heiman D."/>
            <person name="Howarth C."/>
            <person name="Larimer J."/>
            <person name="Lui A."/>
            <person name="MacDonald P.J.P."/>
            <person name="McCowen C."/>
            <person name="Montmayeur A."/>
            <person name="Murphy C."/>
            <person name="Neiman D."/>
            <person name="Pearson M."/>
            <person name="Priest M."/>
            <person name="Roberts A."/>
            <person name="Saif S."/>
            <person name="Shea T."/>
            <person name="Sisk P."/>
            <person name="Stolte C."/>
            <person name="Sykes S."/>
            <person name="Wortman J."/>
            <person name="Nusbaum C."/>
            <person name="Birren B."/>
        </authorList>
    </citation>
    <scope>NUCLEOTIDE SEQUENCE [LARGE SCALE GENOMIC DNA]</scope>
    <source>
        <strain evidence="1 2">ATCC 38327</strain>
    </source>
</reference>
<proteinExistence type="predicted"/>
<evidence type="ECO:0000313" key="2">
    <source>
        <dbReference type="Proteomes" id="UP000054350"/>
    </source>
</evidence>
<dbReference type="EMBL" id="GG745377">
    <property type="protein sequence ID" value="KNE72133.1"/>
    <property type="molecule type" value="Genomic_DNA"/>
</dbReference>
<gene>
    <name evidence="1" type="ORF">AMAG_20545</name>
</gene>
<dbReference type="VEuPathDB" id="FungiDB:AMAG_20545"/>